<feature type="transmembrane region" description="Helical" evidence="6">
    <location>
        <begin position="95"/>
        <end position="117"/>
    </location>
</feature>
<feature type="transmembrane region" description="Helical" evidence="6">
    <location>
        <begin position="50"/>
        <end position="75"/>
    </location>
</feature>
<feature type="transmembrane region" description="Helical" evidence="6">
    <location>
        <begin position="212"/>
        <end position="230"/>
    </location>
</feature>
<keyword evidence="2 6" id="KW-0812">Transmembrane</keyword>
<keyword evidence="4 6" id="KW-0472">Membrane</keyword>
<evidence type="ECO:0000256" key="1">
    <source>
        <dbReference type="ARBA" id="ARBA00004141"/>
    </source>
</evidence>
<dbReference type="Proteomes" id="UP001590951">
    <property type="component" value="Unassembled WGS sequence"/>
</dbReference>
<name>A0ABR4BK75_9LECA</name>
<comment type="similarity">
    <text evidence="5">Belongs to the SAT4 family.</text>
</comment>
<dbReference type="PANTHER" id="PTHR33048">
    <property type="entry name" value="PTH11-LIKE INTEGRAL MEMBRANE PROTEIN (AFU_ORTHOLOGUE AFUA_5G11245)"/>
    <property type="match status" value="1"/>
</dbReference>
<comment type="caution">
    <text evidence="8">The sequence shown here is derived from an EMBL/GenBank/DDBJ whole genome shotgun (WGS) entry which is preliminary data.</text>
</comment>
<protein>
    <recommendedName>
        <fullName evidence="7">Rhodopsin domain-containing protein</fullName>
    </recommendedName>
</protein>
<reference evidence="8 9" key="1">
    <citation type="submission" date="2024-09" db="EMBL/GenBank/DDBJ databases">
        <title>Rethinking Asexuality: The Enigmatic Case of Functional Sexual Genes in Lepraria (Stereocaulaceae).</title>
        <authorList>
            <person name="Doellman M."/>
            <person name="Sun Y."/>
            <person name="Barcenas-Pena A."/>
            <person name="Lumbsch H.T."/>
            <person name="Grewe F."/>
        </authorList>
    </citation>
    <scope>NUCLEOTIDE SEQUENCE [LARGE SCALE GENOMIC DNA]</scope>
    <source>
        <strain evidence="8 9">Grewe 0041</strain>
    </source>
</reference>
<dbReference type="InterPro" id="IPR052337">
    <property type="entry name" value="SAT4-like"/>
</dbReference>
<evidence type="ECO:0000256" key="6">
    <source>
        <dbReference type="SAM" id="Phobius"/>
    </source>
</evidence>
<dbReference type="InterPro" id="IPR049326">
    <property type="entry name" value="Rhodopsin_dom_fungi"/>
</dbReference>
<accession>A0ABR4BK75</accession>
<feature type="transmembrane region" description="Helical" evidence="6">
    <location>
        <begin position="129"/>
        <end position="152"/>
    </location>
</feature>
<gene>
    <name evidence="8" type="ORF">ABVK25_002893</name>
</gene>
<dbReference type="EMBL" id="JBHFEH010000006">
    <property type="protein sequence ID" value="KAL2057154.1"/>
    <property type="molecule type" value="Genomic_DNA"/>
</dbReference>
<keyword evidence="9" id="KW-1185">Reference proteome</keyword>
<keyword evidence="3 6" id="KW-1133">Transmembrane helix</keyword>
<feature type="transmembrane region" description="Helical" evidence="6">
    <location>
        <begin position="180"/>
        <end position="200"/>
    </location>
</feature>
<evidence type="ECO:0000256" key="5">
    <source>
        <dbReference type="ARBA" id="ARBA00038359"/>
    </source>
</evidence>
<organism evidence="8 9">
    <name type="scientific">Lepraria finkii</name>
    <dbReference type="NCBI Taxonomy" id="1340010"/>
    <lineage>
        <taxon>Eukaryota</taxon>
        <taxon>Fungi</taxon>
        <taxon>Dikarya</taxon>
        <taxon>Ascomycota</taxon>
        <taxon>Pezizomycotina</taxon>
        <taxon>Lecanoromycetes</taxon>
        <taxon>OSLEUM clade</taxon>
        <taxon>Lecanoromycetidae</taxon>
        <taxon>Lecanorales</taxon>
        <taxon>Lecanorineae</taxon>
        <taxon>Stereocaulaceae</taxon>
        <taxon>Lepraria</taxon>
    </lineage>
</organism>
<feature type="transmembrane region" description="Helical" evidence="6">
    <location>
        <begin position="250"/>
        <end position="272"/>
    </location>
</feature>
<evidence type="ECO:0000256" key="2">
    <source>
        <dbReference type="ARBA" id="ARBA00022692"/>
    </source>
</evidence>
<dbReference type="Pfam" id="PF20684">
    <property type="entry name" value="Fung_rhodopsin"/>
    <property type="match status" value="1"/>
</dbReference>
<dbReference type="PANTHER" id="PTHR33048:SF165">
    <property type="entry name" value="INTEGRAL MEMBRANE PROTEIN"/>
    <property type="match status" value="1"/>
</dbReference>
<evidence type="ECO:0000256" key="3">
    <source>
        <dbReference type="ARBA" id="ARBA00022989"/>
    </source>
</evidence>
<evidence type="ECO:0000313" key="9">
    <source>
        <dbReference type="Proteomes" id="UP001590951"/>
    </source>
</evidence>
<evidence type="ECO:0000256" key="4">
    <source>
        <dbReference type="ARBA" id="ARBA00023136"/>
    </source>
</evidence>
<feature type="transmembrane region" description="Helical" evidence="6">
    <location>
        <begin position="20"/>
        <end position="38"/>
    </location>
</feature>
<sequence length="371" mass="40748">MIVTMPTTTKSSRGIVLDAITWTFFSIALIFCFMRLYADIVILRFTRLDTYIATFTFLAIIVSQICTALSVHYGMGQHASTLDPPQTVLSIKWSWMAQILQLFANTTGKLAVITYLATIHGPSHPRSKLAFLWSLSSLQVASVIIIIAFILAQCSPLQKLWNEAIPGTCNGRIRNQNFAFFQGSLSAFTDICLAVYPMLIFWTLQMKNKTKILLCILFGFGLLAAVSSIIKTANLHRLEHTADITYDLAYLITWNAVDMYIVFIASSVPTLVPIFNRRSPKSAPSTYNSYKRRNAALDSNQGGDDAALTSFSVPPGRVNAYTSAARSNRANQVDGNGSAEEILGEMGRGDILMTTKINVTSDGKSGVTALP</sequence>
<evidence type="ECO:0000313" key="8">
    <source>
        <dbReference type="EMBL" id="KAL2057154.1"/>
    </source>
</evidence>
<proteinExistence type="inferred from homology"/>
<comment type="subcellular location">
    <subcellularLocation>
        <location evidence="1">Membrane</location>
        <topology evidence="1">Multi-pass membrane protein</topology>
    </subcellularLocation>
</comment>
<evidence type="ECO:0000259" key="7">
    <source>
        <dbReference type="Pfam" id="PF20684"/>
    </source>
</evidence>
<feature type="domain" description="Rhodopsin" evidence="7">
    <location>
        <begin position="34"/>
        <end position="277"/>
    </location>
</feature>